<protein>
    <submittedName>
        <fullName evidence="9">Extracellular protease</fullName>
    </submittedName>
</protein>
<evidence type="ECO:0000259" key="8">
    <source>
        <dbReference type="Pfam" id="PF02868"/>
    </source>
</evidence>
<dbReference type="InterPro" id="IPR052759">
    <property type="entry name" value="Metalloprotease_M4"/>
</dbReference>
<dbReference type="SUPFAM" id="SSF55486">
    <property type="entry name" value="Metalloproteases ('zincins'), catalytic domain"/>
    <property type="match status" value="1"/>
</dbReference>
<dbReference type="InterPro" id="IPR027268">
    <property type="entry name" value="Peptidase_M4/M1_CTD_sf"/>
</dbReference>
<evidence type="ECO:0000313" key="10">
    <source>
        <dbReference type="Proteomes" id="UP000062768"/>
    </source>
</evidence>
<keyword evidence="4" id="KW-0378">Hydrolase</keyword>
<name>A0A0S4FRD2_METFO</name>
<evidence type="ECO:0000256" key="6">
    <source>
        <dbReference type="ARBA" id="ARBA00023049"/>
    </source>
</evidence>
<organism evidence="9 10">
    <name type="scientific">Methanobacterium formicicum</name>
    <dbReference type="NCBI Taxonomy" id="2162"/>
    <lineage>
        <taxon>Archaea</taxon>
        <taxon>Methanobacteriati</taxon>
        <taxon>Methanobacteriota</taxon>
        <taxon>Methanomada group</taxon>
        <taxon>Methanobacteria</taxon>
        <taxon>Methanobacteriales</taxon>
        <taxon>Methanobacteriaceae</taxon>
        <taxon>Methanobacterium</taxon>
    </lineage>
</organism>
<gene>
    <name evidence="9" type="ORF">MB9_1938</name>
</gene>
<keyword evidence="10" id="KW-1185">Reference proteome</keyword>
<dbReference type="CDD" id="cd09597">
    <property type="entry name" value="M4_TLP"/>
    <property type="match status" value="1"/>
</dbReference>
<evidence type="ECO:0000256" key="3">
    <source>
        <dbReference type="ARBA" id="ARBA00022723"/>
    </source>
</evidence>
<proteinExistence type="inferred from homology"/>
<dbReference type="OrthoDB" id="133445at2157"/>
<dbReference type="PANTHER" id="PTHR43579:SF1">
    <property type="entry name" value="NEUTRAL METALLOPROTEINASE"/>
    <property type="match status" value="1"/>
</dbReference>
<dbReference type="Pfam" id="PF02868">
    <property type="entry name" value="Peptidase_M4_C"/>
    <property type="match status" value="1"/>
</dbReference>
<dbReference type="Proteomes" id="UP000062768">
    <property type="component" value="Chromosome I"/>
</dbReference>
<dbReference type="Gene3D" id="1.10.390.10">
    <property type="entry name" value="Neutral Protease Domain 2"/>
    <property type="match status" value="1"/>
</dbReference>
<keyword evidence="2 9" id="KW-0645">Protease</keyword>
<feature type="domain" description="Peptidase M4 C-terminal" evidence="8">
    <location>
        <begin position="159"/>
        <end position="325"/>
    </location>
</feature>
<evidence type="ECO:0000256" key="4">
    <source>
        <dbReference type="ARBA" id="ARBA00022801"/>
    </source>
</evidence>
<evidence type="ECO:0000256" key="5">
    <source>
        <dbReference type="ARBA" id="ARBA00022833"/>
    </source>
</evidence>
<keyword evidence="6" id="KW-0482">Metalloprotease</keyword>
<dbReference type="InterPro" id="IPR001570">
    <property type="entry name" value="Peptidase_M4_C_domain"/>
</dbReference>
<dbReference type="PRINTS" id="PR00730">
    <property type="entry name" value="THERMOLYSIN"/>
</dbReference>
<sequence>MGGLARQGIDEARLTIQQSRFSRRKRSEKMVNLKTFSGKASGGKSNRAVYDSQNTYENRVKLVREEGGSPSPDETVNNAYDYVGQVFDYFQEVMGRDSIDNRGMELVINVHFGEKYQNAFWDGDEIVLGDGDGKLFTNFSKSLDVIAHELGHGITQFSANFNYRGQSGALHEHFSDVFGSAITQRMANQDARDADWLIGNEIMGPELYGESIRSMSEPGTAYDNSLLGKDQQPSHMDNYYQGSADNFGVHINSGIPNKAFYLASIGIGTDKSALIWYKSLQKLWPNANFNDAVKVIVETTRDLVKEGLVPQGATQKVRTAFREVGLPK</sequence>
<accession>A0A0S4FRD2</accession>
<keyword evidence="5" id="KW-0862">Zinc</keyword>
<feature type="domain" description="Peptidase M4" evidence="7">
    <location>
        <begin position="35"/>
        <end position="156"/>
    </location>
</feature>
<dbReference type="InterPro" id="IPR013856">
    <property type="entry name" value="Peptidase_M4_domain"/>
</dbReference>
<reference evidence="9" key="1">
    <citation type="submission" date="2014-09" db="EMBL/GenBank/DDBJ databases">
        <authorList>
            <person name="Wibberg D."/>
        </authorList>
    </citation>
    <scope>NUCLEOTIDE SEQUENCE [LARGE SCALE GENOMIC DNA]</scope>
    <source>
        <strain evidence="9">Mb9</strain>
    </source>
</reference>
<dbReference type="PATRIC" id="fig|2162.10.peg.2014"/>
<dbReference type="InterPro" id="IPR023612">
    <property type="entry name" value="Peptidase_M4"/>
</dbReference>
<comment type="similarity">
    <text evidence="1">Belongs to the peptidase M4 family.</text>
</comment>
<dbReference type="GO" id="GO:0046872">
    <property type="term" value="F:metal ion binding"/>
    <property type="evidence" value="ECO:0007669"/>
    <property type="project" value="UniProtKB-KW"/>
</dbReference>
<dbReference type="GO" id="GO:0006508">
    <property type="term" value="P:proteolysis"/>
    <property type="evidence" value="ECO:0007669"/>
    <property type="project" value="UniProtKB-KW"/>
</dbReference>
<evidence type="ECO:0000256" key="2">
    <source>
        <dbReference type="ARBA" id="ARBA00022670"/>
    </source>
</evidence>
<dbReference type="EMBL" id="LN734822">
    <property type="protein sequence ID" value="CEL25565.1"/>
    <property type="molecule type" value="Genomic_DNA"/>
</dbReference>
<dbReference type="Gene3D" id="3.10.170.10">
    <property type="match status" value="1"/>
</dbReference>
<evidence type="ECO:0000256" key="1">
    <source>
        <dbReference type="ARBA" id="ARBA00009388"/>
    </source>
</evidence>
<dbReference type="Pfam" id="PF01447">
    <property type="entry name" value="Peptidase_M4"/>
    <property type="match status" value="1"/>
</dbReference>
<evidence type="ECO:0000313" key="9">
    <source>
        <dbReference type="EMBL" id="CEL25565.1"/>
    </source>
</evidence>
<keyword evidence="3" id="KW-0479">Metal-binding</keyword>
<dbReference type="AlphaFoldDB" id="A0A0S4FRD2"/>
<dbReference type="GeneID" id="26740171"/>
<dbReference type="GO" id="GO:0004222">
    <property type="term" value="F:metalloendopeptidase activity"/>
    <property type="evidence" value="ECO:0007669"/>
    <property type="project" value="InterPro"/>
</dbReference>
<dbReference type="RefSeq" id="WP_081944604.1">
    <property type="nucleotide sequence ID" value="NZ_LN734822.1"/>
</dbReference>
<dbReference type="PANTHER" id="PTHR43579">
    <property type="match status" value="1"/>
</dbReference>
<evidence type="ECO:0000259" key="7">
    <source>
        <dbReference type="Pfam" id="PF01447"/>
    </source>
</evidence>